<evidence type="ECO:0000259" key="13">
    <source>
        <dbReference type="Pfam" id="PF09334"/>
    </source>
</evidence>
<dbReference type="GO" id="GO:0004823">
    <property type="term" value="F:leucine-tRNA ligase activity"/>
    <property type="evidence" value="ECO:0007669"/>
    <property type="project" value="UniProtKB-UniRule"/>
</dbReference>
<evidence type="ECO:0000256" key="5">
    <source>
        <dbReference type="ARBA" id="ARBA00022840"/>
    </source>
</evidence>
<dbReference type="GO" id="GO:0002161">
    <property type="term" value="F:aminoacyl-tRNA deacylase activity"/>
    <property type="evidence" value="ECO:0007669"/>
    <property type="project" value="InterPro"/>
</dbReference>
<dbReference type="InterPro" id="IPR009080">
    <property type="entry name" value="tRNAsynth_Ia_anticodon-bd"/>
</dbReference>
<dbReference type="NCBIfam" id="TIGR00396">
    <property type="entry name" value="leuS_bact"/>
    <property type="match status" value="1"/>
</dbReference>
<evidence type="ECO:0000256" key="1">
    <source>
        <dbReference type="ARBA" id="ARBA00005594"/>
    </source>
</evidence>
<dbReference type="PANTHER" id="PTHR43740">
    <property type="entry name" value="LEUCYL-TRNA SYNTHETASE"/>
    <property type="match status" value="1"/>
</dbReference>
<dbReference type="InterPro" id="IPR025709">
    <property type="entry name" value="Leu_tRNA-synth_edit"/>
</dbReference>
<dbReference type="Gene3D" id="3.90.740.10">
    <property type="entry name" value="Valyl/Leucyl/Isoleucyl-tRNA synthetase, editing domain"/>
    <property type="match status" value="1"/>
</dbReference>
<evidence type="ECO:0000259" key="11">
    <source>
        <dbReference type="Pfam" id="PF00133"/>
    </source>
</evidence>
<dbReference type="GO" id="GO:0005524">
    <property type="term" value="F:ATP binding"/>
    <property type="evidence" value="ECO:0007669"/>
    <property type="project" value="UniProtKB-UniRule"/>
</dbReference>
<gene>
    <name evidence="9 15" type="primary">leuS</name>
    <name evidence="15" type="ORF">K7J14_04395</name>
</gene>
<feature type="domain" description="Methionyl/Leucyl tRNA synthetase" evidence="13">
    <location>
        <begin position="43"/>
        <end position="188"/>
    </location>
</feature>
<dbReference type="InterPro" id="IPR002300">
    <property type="entry name" value="aa-tRNA-synth_Ia"/>
</dbReference>
<dbReference type="InterPro" id="IPR002302">
    <property type="entry name" value="Leu-tRNA-ligase"/>
</dbReference>
<dbReference type="FunFam" id="3.40.50.620:FF:000077">
    <property type="entry name" value="Leucine--tRNA ligase"/>
    <property type="match status" value="1"/>
</dbReference>
<dbReference type="Pfam" id="PF09334">
    <property type="entry name" value="tRNA-synt_1g"/>
    <property type="match status" value="1"/>
</dbReference>
<keyword evidence="2 9" id="KW-0963">Cytoplasm</keyword>
<dbReference type="Gene3D" id="1.10.730.10">
    <property type="entry name" value="Isoleucyl-tRNA Synthetase, Domain 1"/>
    <property type="match status" value="2"/>
</dbReference>
<dbReference type="FunFam" id="3.40.50.620:FF:000056">
    <property type="entry name" value="Leucine--tRNA ligase"/>
    <property type="match status" value="1"/>
</dbReference>
<dbReference type="RefSeq" id="WP_230753576.1">
    <property type="nucleotide sequence ID" value="NZ_JAINWA010000001.1"/>
</dbReference>
<dbReference type="GO" id="GO:0006429">
    <property type="term" value="P:leucyl-tRNA aminoacylation"/>
    <property type="evidence" value="ECO:0007669"/>
    <property type="project" value="UniProtKB-UniRule"/>
</dbReference>
<keyword evidence="7 9" id="KW-0030">Aminoacyl-tRNA synthetase</keyword>
<dbReference type="SUPFAM" id="SSF47323">
    <property type="entry name" value="Anticodon-binding domain of a subclass of class I aminoacyl-tRNA synthetases"/>
    <property type="match status" value="1"/>
</dbReference>
<keyword evidence="6 9" id="KW-0648">Protein biosynthesis</keyword>
<feature type="domain" description="Methionyl/Valyl/Leucyl/Isoleucyl-tRNA synthetase anticodon-binding" evidence="12">
    <location>
        <begin position="711"/>
        <end position="821"/>
    </location>
</feature>
<evidence type="ECO:0000256" key="7">
    <source>
        <dbReference type="ARBA" id="ARBA00023146"/>
    </source>
</evidence>
<evidence type="ECO:0000256" key="8">
    <source>
        <dbReference type="ARBA" id="ARBA00047469"/>
    </source>
</evidence>
<reference evidence="15" key="1">
    <citation type="submission" date="2021-08" db="EMBL/GenBank/DDBJ databases">
        <title>Comparative analyses of Brucepasteria parasyntrophica and Teretinema zuelzerae.</title>
        <authorList>
            <person name="Song Y."/>
            <person name="Brune A."/>
        </authorList>
    </citation>
    <scope>NUCLEOTIDE SEQUENCE</scope>
    <source>
        <strain evidence="15">DSM 1903</strain>
    </source>
</reference>
<evidence type="ECO:0000256" key="2">
    <source>
        <dbReference type="ARBA" id="ARBA00022490"/>
    </source>
</evidence>
<comment type="caution">
    <text evidence="15">The sequence shown here is derived from an EMBL/GenBank/DDBJ whole genome shotgun (WGS) entry which is preliminary data.</text>
</comment>
<feature type="domain" description="Leucyl-tRNA synthetase editing" evidence="14">
    <location>
        <begin position="223"/>
        <end position="424"/>
    </location>
</feature>
<organism evidence="15 16">
    <name type="scientific">Teretinema zuelzerae</name>
    <dbReference type="NCBI Taxonomy" id="156"/>
    <lineage>
        <taxon>Bacteria</taxon>
        <taxon>Pseudomonadati</taxon>
        <taxon>Spirochaetota</taxon>
        <taxon>Spirochaetia</taxon>
        <taxon>Spirochaetales</taxon>
        <taxon>Treponemataceae</taxon>
        <taxon>Teretinema</taxon>
    </lineage>
</organism>
<keyword evidence="4 9" id="KW-0547">Nucleotide-binding</keyword>
<dbReference type="InterPro" id="IPR001412">
    <property type="entry name" value="aa-tRNA-synth_I_CS"/>
</dbReference>
<dbReference type="Proteomes" id="UP001198163">
    <property type="component" value="Unassembled WGS sequence"/>
</dbReference>
<keyword evidence="16" id="KW-1185">Reference proteome</keyword>
<dbReference type="Pfam" id="PF00133">
    <property type="entry name" value="tRNA-synt_1"/>
    <property type="match status" value="1"/>
</dbReference>
<dbReference type="InterPro" id="IPR009008">
    <property type="entry name" value="Val/Leu/Ile-tRNA-synth_edit"/>
</dbReference>
<dbReference type="PRINTS" id="PR00985">
    <property type="entry name" value="TRNASYNTHLEU"/>
</dbReference>
<feature type="domain" description="Aminoacyl-tRNA synthetase class Ia" evidence="11">
    <location>
        <begin position="638"/>
        <end position="664"/>
    </location>
</feature>
<dbReference type="PROSITE" id="PS00178">
    <property type="entry name" value="AA_TRNA_LIGASE_I"/>
    <property type="match status" value="1"/>
</dbReference>
<protein>
    <recommendedName>
        <fullName evidence="9">Leucine--tRNA ligase</fullName>
        <ecNumber evidence="9">6.1.1.4</ecNumber>
    </recommendedName>
    <alternativeName>
        <fullName evidence="9">Leucyl-tRNA synthetase</fullName>
        <shortName evidence="9">LeuRS</shortName>
    </alternativeName>
</protein>
<dbReference type="FunFam" id="1.10.730.10:FF:000011">
    <property type="entry name" value="Leucine--tRNA ligase chloroplastic/mitochondrial"/>
    <property type="match status" value="1"/>
</dbReference>
<feature type="binding site" evidence="9">
    <location>
        <position position="641"/>
    </location>
    <ligand>
        <name>ATP</name>
        <dbReference type="ChEBI" id="CHEBI:30616"/>
    </ligand>
</feature>
<dbReference type="InterPro" id="IPR014729">
    <property type="entry name" value="Rossmann-like_a/b/a_fold"/>
</dbReference>
<keyword evidence="3 9" id="KW-0436">Ligase</keyword>
<comment type="subcellular location">
    <subcellularLocation>
        <location evidence="9">Cytoplasm</location>
    </subcellularLocation>
</comment>
<dbReference type="SUPFAM" id="SSF50677">
    <property type="entry name" value="ValRS/IleRS/LeuRS editing domain"/>
    <property type="match status" value="1"/>
</dbReference>
<dbReference type="Pfam" id="PF08264">
    <property type="entry name" value="Anticodon_1"/>
    <property type="match status" value="1"/>
</dbReference>
<proteinExistence type="inferred from homology"/>
<evidence type="ECO:0000256" key="4">
    <source>
        <dbReference type="ARBA" id="ARBA00022741"/>
    </source>
</evidence>
<dbReference type="CDD" id="cd00812">
    <property type="entry name" value="LeuRS_core"/>
    <property type="match status" value="1"/>
</dbReference>
<comment type="catalytic activity">
    <reaction evidence="8 9">
        <text>tRNA(Leu) + L-leucine + ATP = L-leucyl-tRNA(Leu) + AMP + diphosphate</text>
        <dbReference type="Rhea" id="RHEA:11688"/>
        <dbReference type="Rhea" id="RHEA-COMP:9613"/>
        <dbReference type="Rhea" id="RHEA-COMP:9622"/>
        <dbReference type="ChEBI" id="CHEBI:30616"/>
        <dbReference type="ChEBI" id="CHEBI:33019"/>
        <dbReference type="ChEBI" id="CHEBI:57427"/>
        <dbReference type="ChEBI" id="CHEBI:78442"/>
        <dbReference type="ChEBI" id="CHEBI:78494"/>
        <dbReference type="ChEBI" id="CHEBI:456215"/>
        <dbReference type="EC" id="6.1.1.4"/>
    </reaction>
</comment>
<evidence type="ECO:0000256" key="3">
    <source>
        <dbReference type="ARBA" id="ARBA00022598"/>
    </source>
</evidence>
<evidence type="ECO:0000256" key="9">
    <source>
        <dbReference type="HAMAP-Rule" id="MF_00049"/>
    </source>
</evidence>
<evidence type="ECO:0000256" key="10">
    <source>
        <dbReference type="RuleBase" id="RU363035"/>
    </source>
</evidence>
<dbReference type="HAMAP" id="MF_00049_B">
    <property type="entry name" value="Leu_tRNA_synth_B"/>
    <property type="match status" value="1"/>
</dbReference>
<dbReference type="GO" id="GO:0005829">
    <property type="term" value="C:cytosol"/>
    <property type="evidence" value="ECO:0007669"/>
    <property type="project" value="TreeGrafter"/>
</dbReference>
<dbReference type="AlphaFoldDB" id="A0AAE3JIA3"/>
<accession>A0AAE3JIA3</accession>
<dbReference type="EMBL" id="JAINWA010000001">
    <property type="protein sequence ID" value="MCD1653936.1"/>
    <property type="molecule type" value="Genomic_DNA"/>
</dbReference>
<dbReference type="SUPFAM" id="SSF52374">
    <property type="entry name" value="Nucleotidylyl transferase"/>
    <property type="match status" value="1"/>
</dbReference>
<evidence type="ECO:0000259" key="12">
    <source>
        <dbReference type="Pfam" id="PF08264"/>
    </source>
</evidence>
<dbReference type="PANTHER" id="PTHR43740:SF2">
    <property type="entry name" value="LEUCINE--TRNA LIGASE, MITOCHONDRIAL"/>
    <property type="match status" value="1"/>
</dbReference>
<evidence type="ECO:0000313" key="15">
    <source>
        <dbReference type="EMBL" id="MCD1653936.1"/>
    </source>
</evidence>
<evidence type="ECO:0000256" key="6">
    <source>
        <dbReference type="ARBA" id="ARBA00022917"/>
    </source>
</evidence>
<sequence>MAKYPFETIEPKWQQFWETKKTFKAVEDPAKPKDKRAYVLDMFPYPSAAGLHVGHPEGYTATDIWCRYLRMKGFSVLHPMGFDSFGLPAENYAIKTGTHPRTTTVANIDKFRQQIKAFGFSYDWDREISTCDDDYYHWTQWIFLQLFKRGLAYESETPINWCPSCKTGLANEEVKEGRCDRCGTQTTRKNIRQWILRITQYAERLLEDLDGLEWPESVKAMQKNWIGKSEGAEVVFKVAANGDPADASVSGDEILIYTTRADTLFGATYMVLSPEHPLVGKISSAAQKGAVESYVEEAAKKSDLERTDLAKDKTGVFTGAYAINPVNGKKIPIWISDYVLISYGTGAIMAVPAHDERDWDFAKQFGLPIIQVVAGEAEWAAKGADGDYSAEPAECTPADGKSVNSPGFNGLGTQECIDRMIAWLGEKGIGKKAVNFKLRDWVFSRQRYWGEPIPLVHCPSCGIVPLKEEDLPLRLPQVETYQPTGTGESPLAGIDEWVNCSCPVCGGKAKRETNTMPQWAGSCWYYLRYLDPKNPKAFASKEALDYWMPVDLYVGGAEHAVLHLLYSRFWHKVLFDLGLVNTKEPFQRLINQGMITSFAFQRKNKTLVPTDEVREVPGKADEFEEIATGERLERVIAKMSKSLKNVINPDDVIRDFGADSCRLYEMFMGPLEVSKPWSTQGLIGVSRFLERVWALSEKPMTDDAASAEVTKLLHQTIRKVSSDTETLNFNTAISQMMIFTNELSKCESFPKSVWAEFVKLLAPYAPHLGEELWQRLGNADTIAYESWPTYDEALCAENSCTVVVQVNGKIRDKFEAAMDSAKSELEKTALECPGAVRFMEGKPPKKVIVVPNKLVNIVV</sequence>
<dbReference type="CDD" id="cd07958">
    <property type="entry name" value="Anticodon_Ia_Leu_BEm"/>
    <property type="match status" value="1"/>
</dbReference>
<comment type="similarity">
    <text evidence="1 9 10">Belongs to the class-I aminoacyl-tRNA synthetase family.</text>
</comment>
<dbReference type="Gene3D" id="3.40.50.620">
    <property type="entry name" value="HUPs"/>
    <property type="match status" value="2"/>
</dbReference>
<comment type="caution">
    <text evidence="9">Lacks conserved residue(s) required for the propagation of feature annotation.</text>
</comment>
<evidence type="ECO:0000259" key="14">
    <source>
        <dbReference type="Pfam" id="PF13603"/>
    </source>
</evidence>
<name>A0AAE3JIA3_9SPIR</name>
<keyword evidence="5 9" id="KW-0067">ATP-binding</keyword>
<dbReference type="InterPro" id="IPR013155">
    <property type="entry name" value="M/V/L/I-tRNA-synth_anticd-bd"/>
</dbReference>
<evidence type="ECO:0000313" key="16">
    <source>
        <dbReference type="Proteomes" id="UP001198163"/>
    </source>
</evidence>
<dbReference type="InterPro" id="IPR015413">
    <property type="entry name" value="Methionyl/Leucyl_tRNA_Synth"/>
</dbReference>
<feature type="short sequence motif" description="'KMSKS' region" evidence="9">
    <location>
        <begin position="638"/>
        <end position="642"/>
    </location>
</feature>
<dbReference type="Pfam" id="PF13603">
    <property type="entry name" value="tRNA-synt_1_2"/>
    <property type="match status" value="1"/>
</dbReference>
<dbReference type="EC" id="6.1.1.4" evidence="9"/>